<proteinExistence type="predicted"/>
<dbReference type="RefSeq" id="XP_024578930.1">
    <property type="nucleotide sequence ID" value="XM_024728454.1"/>
</dbReference>
<dbReference type="AlphaFoldDB" id="A0A0P1AMG1"/>
<dbReference type="EMBL" id="CCYD01000645">
    <property type="protein sequence ID" value="CEG42561.1"/>
    <property type="molecule type" value="Genomic_DNA"/>
</dbReference>
<protein>
    <submittedName>
        <fullName evidence="1">Uncharacterized protein</fullName>
    </submittedName>
</protein>
<dbReference type="GeneID" id="36409689"/>
<accession>A0A0P1AMG1</accession>
<evidence type="ECO:0000313" key="1">
    <source>
        <dbReference type="EMBL" id="CEG42561.1"/>
    </source>
</evidence>
<organism evidence="1 2">
    <name type="scientific">Plasmopara halstedii</name>
    <name type="common">Downy mildew of sunflower</name>
    <dbReference type="NCBI Taxonomy" id="4781"/>
    <lineage>
        <taxon>Eukaryota</taxon>
        <taxon>Sar</taxon>
        <taxon>Stramenopiles</taxon>
        <taxon>Oomycota</taxon>
        <taxon>Peronosporomycetes</taxon>
        <taxon>Peronosporales</taxon>
        <taxon>Peronosporaceae</taxon>
        <taxon>Plasmopara</taxon>
    </lineage>
</organism>
<keyword evidence="2" id="KW-1185">Reference proteome</keyword>
<sequence length="108" mass="12084">MCTLFSIVKLLRGDLFSTFALVVSHLRRQNLVVIFFQRLADKSGVIVRLLYTGTRINLSELQSLSDMSQNRSYFGSSETSAKTNAFILPSPGEESGAERIMVYTLTTK</sequence>
<reference evidence="2" key="1">
    <citation type="submission" date="2014-09" db="EMBL/GenBank/DDBJ databases">
        <authorList>
            <person name="Sharma Rahul"/>
            <person name="Thines Marco"/>
        </authorList>
    </citation>
    <scope>NUCLEOTIDE SEQUENCE [LARGE SCALE GENOMIC DNA]</scope>
</reference>
<evidence type="ECO:0000313" key="2">
    <source>
        <dbReference type="Proteomes" id="UP000054928"/>
    </source>
</evidence>
<name>A0A0P1AMG1_PLAHL</name>
<dbReference type="Proteomes" id="UP000054928">
    <property type="component" value="Unassembled WGS sequence"/>
</dbReference>